<dbReference type="EMBL" id="JAQQKV010000001">
    <property type="protein sequence ID" value="MDC7674934.1"/>
    <property type="molecule type" value="Genomic_DNA"/>
</dbReference>
<dbReference type="Pfam" id="PF01556">
    <property type="entry name" value="DnaJ_C"/>
    <property type="match status" value="1"/>
</dbReference>
<dbReference type="Proteomes" id="UP001218579">
    <property type="component" value="Unassembled WGS sequence"/>
</dbReference>
<dbReference type="Gene3D" id="1.10.287.110">
    <property type="entry name" value="DnaJ domain"/>
    <property type="match status" value="1"/>
</dbReference>
<accession>A0ABT5HH53</accession>
<dbReference type="InterPro" id="IPR002939">
    <property type="entry name" value="DnaJ_C"/>
</dbReference>
<dbReference type="SUPFAM" id="SSF46565">
    <property type="entry name" value="Chaperone J-domain"/>
    <property type="match status" value="1"/>
</dbReference>
<organism evidence="2 3">
    <name type="scientific">Asticcacaulis machinosus</name>
    <dbReference type="NCBI Taxonomy" id="2984211"/>
    <lineage>
        <taxon>Bacteria</taxon>
        <taxon>Pseudomonadati</taxon>
        <taxon>Pseudomonadota</taxon>
        <taxon>Alphaproteobacteria</taxon>
        <taxon>Caulobacterales</taxon>
        <taxon>Caulobacteraceae</taxon>
        <taxon>Asticcacaulis</taxon>
    </lineage>
</organism>
<dbReference type="Gene3D" id="2.60.260.20">
    <property type="entry name" value="Urease metallochaperone UreE, N-terminal domain"/>
    <property type="match status" value="1"/>
</dbReference>
<evidence type="ECO:0000259" key="1">
    <source>
        <dbReference type="Pfam" id="PF01556"/>
    </source>
</evidence>
<keyword evidence="3" id="KW-1185">Reference proteome</keyword>
<evidence type="ECO:0000313" key="2">
    <source>
        <dbReference type="EMBL" id="MDC7674934.1"/>
    </source>
</evidence>
<evidence type="ECO:0000313" key="3">
    <source>
        <dbReference type="Proteomes" id="UP001218579"/>
    </source>
</evidence>
<comment type="caution">
    <text evidence="2">The sequence shown here is derived from an EMBL/GenBank/DDBJ whole genome shotgun (WGS) entry which is preliminary data.</text>
</comment>
<name>A0ABT5HH53_9CAUL</name>
<sequence length="247" mass="26639">MNRTDALKILGLCDPVSETDIKSAFRGRIKDVHPDLNPTSDALLRLMIVARDVLMGTQVPETTQPQYADIIPLNITPHHAIHGGNIVCDVPVSLDIIEQDHTVQSLNHLRRLRISLPKGLRAGEILRFKNGHLSPCDTTSQGALLFCVEIALDENITISGNDILIDTEIEPCVLNSGGQISIDTPAGVQKITLKGPASSGSSLLLKGLGLPARGGFTAGDLYVRLSARDVPHQPAAELLNRFTARWG</sequence>
<proteinExistence type="predicted"/>
<feature type="domain" description="Chaperone DnaJ C-terminal" evidence="1">
    <location>
        <begin position="75"/>
        <end position="225"/>
    </location>
</feature>
<protein>
    <submittedName>
        <fullName evidence="2">DnaJ C-terminal domain-containing protein</fullName>
    </submittedName>
</protein>
<gene>
    <name evidence="2" type="ORF">PQU98_02250</name>
</gene>
<dbReference type="InterPro" id="IPR036869">
    <property type="entry name" value="J_dom_sf"/>
</dbReference>
<reference evidence="2 3" key="1">
    <citation type="submission" date="2023-01" db="EMBL/GenBank/DDBJ databases">
        <title>Novel species of the genus Asticcacaulis isolated from rivers.</title>
        <authorList>
            <person name="Lu H."/>
        </authorList>
    </citation>
    <scope>NUCLEOTIDE SEQUENCE [LARGE SCALE GENOMIC DNA]</scope>
    <source>
        <strain evidence="2 3">LKC15W</strain>
    </source>
</reference>
<dbReference type="InterPro" id="IPR008971">
    <property type="entry name" value="HSP40/DnaJ_pept-bd"/>
</dbReference>
<dbReference type="RefSeq" id="WP_272743244.1">
    <property type="nucleotide sequence ID" value="NZ_JAQQKV010000001.1"/>
</dbReference>
<dbReference type="SUPFAM" id="SSF49493">
    <property type="entry name" value="HSP40/DnaJ peptide-binding domain"/>
    <property type="match status" value="1"/>
</dbReference>